<dbReference type="GO" id="GO:0004303">
    <property type="term" value="F:estradiol 17-beta-dehydrogenase [NAD(P)+] activity"/>
    <property type="evidence" value="ECO:0007669"/>
    <property type="project" value="UniProtKB-EC"/>
</dbReference>
<evidence type="ECO:0000256" key="20">
    <source>
        <dbReference type="ARBA" id="ARBA00051831"/>
    </source>
</evidence>
<dbReference type="AlphaFoldDB" id="A0AAD8ZM79"/>
<dbReference type="GO" id="GO:0006631">
    <property type="term" value="P:fatty acid metabolic process"/>
    <property type="evidence" value="ECO:0007669"/>
    <property type="project" value="TreeGrafter"/>
</dbReference>
<evidence type="ECO:0000256" key="27">
    <source>
        <dbReference type="ARBA" id="ARBA00065251"/>
    </source>
</evidence>
<evidence type="ECO:0000256" key="15">
    <source>
        <dbReference type="ARBA" id="ARBA00050867"/>
    </source>
</evidence>
<comment type="catalytic activity">
    <reaction evidence="20">
        <text>ursodeoxycholate + NAD(+) = 7-oxolithocholate + NADH + H(+)</text>
        <dbReference type="Rhea" id="RHEA:42028"/>
        <dbReference type="ChEBI" id="CHEBI:15378"/>
        <dbReference type="ChEBI" id="CHEBI:57540"/>
        <dbReference type="ChEBI" id="CHEBI:57945"/>
        <dbReference type="ChEBI" id="CHEBI:78604"/>
        <dbReference type="ChEBI" id="CHEBI:78605"/>
    </reaction>
    <physiologicalReaction direction="left-to-right" evidence="20">
        <dbReference type="Rhea" id="RHEA:42029"/>
    </physiologicalReaction>
</comment>
<dbReference type="EC" id="1.1.1.35" evidence="4"/>
<dbReference type="GO" id="GO:0047044">
    <property type="term" value="F:androstan-3-alpha,17-beta-diol dehydrogenase (NAD+) activity"/>
    <property type="evidence" value="ECO:0007669"/>
    <property type="project" value="UniProtKB-EC"/>
</dbReference>
<evidence type="ECO:0000256" key="33">
    <source>
        <dbReference type="ARBA" id="ARBA00078147"/>
    </source>
</evidence>
<comment type="pathway">
    <text evidence="8">Amino-acid degradation; L-isoleucine degradation.</text>
</comment>
<evidence type="ECO:0000256" key="22">
    <source>
        <dbReference type="ARBA" id="ARBA00052095"/>
    </source>
</evidence>
<dbReference type="InterPro" id="IPR002347">
    <property type="entry name" value="SDR_fam"/>
</dbReference>
<evidence type="ECO:0000256" key="39">
    <source>
        <dbReference type="ARBA" id="ARBA00082293"/>
    </source>
</evidence>
<comment type="catalytic activity">
    <reaction evidence="23">
        <text>cortisone + NAD(+) = 17alpha-hydroxypregn-4-en-3,11,20-trione-21-al + NADH + H(+)</text>
        <dbReference type="Rhea" id="RHEA:42016"/>
        <dbReference type="ChEBI" id="CHEBI:15378"/>
        <dbReference type="ChEBI" id="CHEBI:16962"/>
        <dbReference type="ChEBI" id="CHEBI:57540"/>
        <dbReference type="ChEBI" id="CHEBI:57945"/>
        <dbReference type="ChEBI" id="CHEBI:78596"/>
    </reaction>
    <physiologicalReaction direction="left-to-right" evidence="23">
        <dbReference type="Rhea" id="RHEA:42017"/>
    </physiologicalReaction>
</comment>
<dbReference type="PANTHER" id="PTHR43658:SF8">
    <property type="entry name" value="17-BETA-HYDROXYSTEROID DEHYDROGENASE 14-RELATED"/>
    <property type="match status" value="1"/>
</dbReference>
<comment type="catalytic activity">
    <reaction evidence="16">
        <text>cortisol + NAD(+) = 11beta,17alpha-dihydroxypregn-4-ene-3,20,21-trione + NADH + H(+)</text>
        <dbReference type="Rhea" id="RHEA:42012"/>
        <dbReference type="ChEBI" id="CHEBI:15378"/>
        <dbReference type="ChEBI" id="CHEBI:17650"/>
        <dbReference type="ChEBI" id="CHEBI:57540"/>
        <dbReference type="ChEBI" id="CHEBI:57945"/>
        <dbReference type="ChEBI" id="CHEBI:78595"/>
    </reaction>
    <physiologicalReaction direction="left-to-right" evidence="16">
        <dbReference type="Rhea" id="RHEA:42013"/>
    </physiologicalReaction>
</comment>
<evidence type="ECO:0000256" key="13">
    <source>
        <dbReference type="ARBA" id="ARBA00050365"/>
    </source>
</evidence>
<organism evidence="46 47">
    <name type="scientific">Electrophorus voltai</name>
    <dbReference type="NCBI Taxonomy" id="2609070"/>
    <lineage>
        <taxon>Eukaryota</taxon>
        <taxon>Metazoa</taxon>
        <taxon>Chordata</taxon>
        <taxon>Craniata</taxon>
        <taxon>Vertebrata</taxon>
        <taxon>Euteleostomi</taxon>
        <taxon>Actinopterygii</taxon>
        <taxon>Neopterygii</taxon>
        <taxon>Teleostei</taxon>
        <taxon>Ostariophysi</taxon>
        <taxon>Gymnotiformes</taxon>
        <taxon>Gymnotoidei</taxon>
        <taxon>Gymnotidae</taxon>
        <taxon>Electrophorus</taxon>
    </lineage>
</organism>
<evidence type="ECO:0000313" key="47">
    <source>
        <dbReference type="Proteomes" id="UP001239994"/>
    </source>
</evidence>
<comment type="catalytic activity">
    <reaction evidence="11">
        <text>testosterone + NAD(+) = androst-4-ene-3,17-dione + NADH + H(+)</text>
        <dbReference type="Rhea" id="RHEA:14929"/>
        <dbReference type="ChEBI" id="CHEBI:15378"/>
        <dbReference type="ChEBI" id="CHEBI:16422"/>
        <dbReference type="ChEBI" id="CHEBI:17347"/>
        <dbReference type="ChEBI" id="CHEBI:57540"/>
        <dbReference type="ChEBI" id="CHEBI:57945"/>
        <dbReference type="EC" id="1.1.1.239"/>
    </reaction>
    <physiologicalReaction direction="left-to-right" evidence="11">
        <dbReference type="Rhea" id="RHEA:14930"/>
    </physiologicalReaction>
</comment>
<proteinExistence type="inferred from homology"/>
<evidence type="ECO:0000256" key="41">
    <source>
        <dbReference type="ARBA" id="ARBA00082463"/>
    </source>
</evidence>
<dbReference type="GO" id="GO:0047035">
    <property type="term" value="F:testosterone dehydrogenase (NAD+) activity"/>
    <property type="evidence" value="ECO:0007669"/>
    <property type="project" value="UniProtKB-EC"/>
</dbReference>
<dbReference type="PANTHER" id="PTHR43658">
    <property type="entry name" value="SHORT-CHAIN DEHYDROGENASE/REDUCTASE"/>
    <property type="match status" value="1"/>
</dbReference>
<evidence type="ECO:0000256" key="26">
    <source>
        <dbReference type="ARBA" id="ARBA00052975"/>
    </source>
</evidence>
<evidence type="ECO:0000256" key="37">
    <source>
        <dbReference type="ARBA" id="ARBA00080687"/>
    </source>
</evidence>
<dbReference type="EC" id="1.1.1.159" evidence="28"/>
<evidence type="ECO:0000256" key="14">
    <source>
        <dbReference type="ARBA" id="ARBA00050435"/>
    </source>
</evidence>
<evidence type="ECO:0000256" key="28">
    <source>
        <dbReference type="ARBA" id="ARBA00066617"/>
    </source>
</evidence>
<keyword evidence="47" id="KW-1185">Reference proteome</keyword>
<comment type="catalytic activity">
    <reaction evidence="19">
        <text>3beta,7beta-dihydroxy-5beta-cholan-24-oate + NAD(+) = 3beta-hydroxy-7-oxo-5beta-cholan-24-oate + NADH + H(+)</text>
        <dbReference type="Rhea" id="RHEA:42024"/>
        <dbReference type="ChEBI" id="CHEBI:15378"/>
        <dbReference type="ChEBI" id="CHEBI:57540"/>
        <dbReference type="ChEBI" id="CHEBI:57945"/>
        <dbReference type="ChEBI" id="CHEBI:78602"/>
        <dbReference type="ChEBI" id="CHEBI:78603"/>
    </reaction>
    <physiologicalReaction direction="left-to-right" evidence="19">
        <dbReference type="Rhea" id="RHEA:42025"/>
    </physiologicalReaction>
</comment>
<comment type="catalytic activity">
    <reaction evidence="9">
        <text>17beta-estradiol + NAD(+) = estrone + NADH + H(+)</text>
        <dbReference type="Rhea" id="RHEA:24612"/>
        <dbReference type="ChEBI" id="CHEBI:15378"/>
        <dbReference type="ChEBI" id="CHEBI:16469"/>
        <dbReference type="ChEBI" id="CHEBI:17263"/>
        <dbReference type="ChEBI" id="CHEBI:57540"/>
        <dbReference type="ChEBI" id="CHEBI:57945"/>
        <dbReference type="EC" id="1.1.1.62"/>
    </reaction>
    <physiologicalReaction direction="left-to-right" evidence="9">
        <dbReference type="Rhea" id="RHEA:24613"/>
    </physiologicalReaction>
</comment>
<dbReference type="Pfam" id="PF00106">
    <property type="entry name" value="adh_short"/>
    <property type="match status" value="1"/>
</dbReference>
<dbReference type="SUPFAM" id="SSF51735">
    <property type="entry name" value="NAD(P)-binding Rossmann-fold domains"/>
    <property type="match status" value="1"/>
</dbReference>
<evidence type="ECO:0000313" key="46">
    <source>
        <dbReference type="EMBL" id="KAK1801711.1"/>
    </source>
</evidence>
<evidence type="ECO:0000256" key="23">
    <source>
        <dbReference type="ARBA" id="ARBA00052417"/>
    </source>
</evidence>
<dbReference type="GO" id="GO:0008210">
    <property type="term" value="P:estrogen metabolic process"/>
    <property type="evidence" value="ECO:0007669"/>
    <property type="project" value="TreeGrafter"/>
</dbReference>
<dbReference type="InterPro" id="IPR036291">
    <property type="entry name" value="NAD(P)-bd_dom_sf"/>
</dbReference>
<evidence type="ECO:0000256" key="9">
    <source>
        <dbReference type="ARBA" id="ARBA00049381"/>
    </source>
</evidence>
<comment type="catalytic activity">
    <reaction evidence="15">
        <text>cholate + NAD(+) = 3alpha,12alpha-dihydroxy-7-oxo-5beta-cholanate + NADH + H(+)</text>
        <dbReference type="Rhea" id="RHEA:19409"/>
        <dbReference type="ChEBI" id="CHEBI:11893"/>
        <dbReference type="ChEBI" id="CHEBI:15378"/>
        <dbReference type="ChEBI" id="CHEBI:29747"/>
        <dbReference type="ChEBI" id="CHEBI:57540"/>
        <dbReference type="ChEBI" id="CHEBI:57945"/>
        <dbReference type="EC" id="1.1.1.159"/>
    </reaction>
    <physiologicalReaction direction="left-to-right" evidence="15">
        <dbReference type="Rhea" id="RHEA:19410"/>
    </physiologicalReaction>
</comment>
<evidence type="ECO:0000256" key="24">
    <source>
        <dbReference type="ARBA" id="ARBA00052668"/>
    </source>
</evidence>
<evidence type="ECO:0000256" key="44">
    <source>
        <dbReference type="RuleBase" id="RU000363"/>
    </source>
</evidence>
<protein>
    <recommendedName>
        <fullName evidence="31">3-hydroxyacyl-CoA dehydrogenase type-2</fullName>
        <ecNumber evidence="28">1.1.1.159</ecNumber>
        <ecNumber evidence="29">1.1.1.178</ecNumber>
        <ecNumber evidence="30">1.1.1.239</ecNumber>
        <ecNumber evidence="4">1.1.1.35</ecNumber>
        <ecNumber evidence="6">1.1.1.53</ecNumber>
        <ecNumber evidence="7">1.1.1.62</ecNumber>
    </recommendedName>
    <alternativeName>
        <fullName evidence="36">17-beta-estradiol 17-dehydrogenase</fullName>
    </alternativeName>
    <alternativeName>
        <fullName evidence="33">2-methyl-3-hydroxybutyryl-CoA dehydrogenase</fullName>
    </alternativeName>
    <alternativeName>
        <fullName evidence="32">3-alpha-(17-beta)-hydroxysteroid dehydrogenase (NAD(+))</fullName>
    </alternativeName>
    <alternativeName>
        <fullName evidence="41">3-hydroxy-2-methylbutyryl-CoA dehydrogenase</fullName>
    </alternativeName>
    <alternativeName>
        <fullName evidence="39">3-hydroxyacyl-CoA dehydrogenase type II</fullName>
    </alternativeName>
    <alternativeName>
        <fullName evidence="37">3alpha(or 20beta)-hydroxysteroid dehydrogenase</fullName>
    </alternativeName>
    <alternativeName>
        <fullName evidence="43">7-alpha-hydroxysteroid dehydrogenase</fullName>
    </alternativeName>
    <alternativeName>
        <fullName evidence="42">Endoplasmic reticulum-associated amyloid beta-peptide-binding protein</fullName>
    </alternativeName>
    <alternativeName>
        <fullName evidence="40">Mitochondrial ribonuclease P protein 2</fullName>
    </alternativeName>
    <alternativeName>
        <fullName evidence="34">Short chain dehydrogenase/reductase family 5C member 1</fullName>
    </alternativeName>
    <alternativeName>
        <fullName evidence="38">Short-chain type dehydrogenase/reductase XH98G2</fullName>
    </alternativeName>
    <alternativeName>
        <fullName evidence="35">Type II HADH</fullName>
    </alternativeName>
</protein>
<comment type="catalytic activity">
    <reaction evidence="25">
        <text>(3S)-hydroxyoctanoyl-CoA + NAD(+) = 3-oxooctanoyl-CoA + NADH + H(+)</text>
        <dbReference type="Rhea" id="RHEA:31195"/>
        <dbReference type="ChEBI" id="CHEBI:15378"/>
        <dbReference type="ChEBI" id="CHEBI:57540"/>
        <dbReference type="ChEBI" id="CHEBI:57945"/>
        <dbReference type="ChEBI" id="CHEBI:62617"/>
        <dbReference type="ChEBI" id="CHEBI:62619"/>
    </reaction>
    <physiologicalReaction direction="left-to-right" evidence="25">
        <dbReference type="Rhea" id="RHEA:31196"/>
    </physiologicalReaction>
    <physiologicalReaction direction="right-to-left" evidence="25">
        <dbReference type="Rhea" id="RHEA:31197"/>
    </physiologicalReaction>
</comment>
<comment type="pathway">
    <text evidence="1">Steroid metabolism.</text>
</comment>
<comment type="catalytic activity">
    <reaction evidence="13">
        <text>5alpha-androstane-3alpha,17beta-diol + NAD(+) = 17beta-hydroxy-5alpha-androstan-3-one + NADH + H(+)</text>
        <dbReference type="Rhea" id="RHEA:42004"/>
        <dbReference type="ChEBI" id="CHEBI:15378"/>
        <dbReference type="ChEBI" id="CHEBI:16330"/>
        <dbReference type="ChEBI" id="CHEBI:36713"/>
        <dbReference type="ChEBI" id="CHEBI:57540"/>
        <dbReference type="ChEBI" id="CHEBI:57945"/>
        <dbReference type="EC" id="1.1.1.53"/>
    </reaction>
    <physiologicalReaction direction="right-to-left" evidence="13">
        <dbReference type="Rhea" id="RHEA:42006"/>
    </physiologicalReaction>
</comment>
<evidence type="ECO:0000256" key="7">
    <source>
        <dbReference type="ARBA" id="ARBA00024072"/>
    </source>
</evidence>
<evidence type="ECO:0000256" key="1">
    <source>
        <dbReference type="ARBA" id="ARBA00004854"/>
    </source>
</evidence>
<evidence type="ECO:0000256" key="34">
    <source>
        <dbReference type="ARBA" id="ARBA00078708"/>
    </source>
</evidence>
<dbReference type="EC" id="1.1.1.53" evidence="6"/>
<dbReference type="GO" id="GO:0003857">
    <property type="term" value="F:(3S)-3-hydroxyacyl-CoA dehydrogenase (NAD+) activity"/>
    <property type="evidence" value="ECO:0007669"/>
    <property type="project" value="UniProtKB-EC"/>
</dbReference>
<evidence type="ECO:0000256" key="32">
    <source>
        <dbReference type="ARBA" id="ARBA00077243"/>
    </source>
</evidence>
<dbReference type="SMART" id="SM00822">
    <property type="entry name" value="PKS_KR"/>
    <property type="match status" value="1"/>
</dbReference>
<evidence type="ECO:0000256" key="35">
    <source>
        <dbReference type="ARBA" id="ARBA00079624"/>
    </source>
</evidence>
<keyword evidence="5" id="KW-0560">Oxidoreductase</keyword>
<evidence type="ECO:0000256" key="18">
    <source>
        <dbReference type="ARBA" id="ARBA00051324"/>
    </source>
</evidence>
<dbReference type="GO" id="GO:0047015">
    <property type="term" value="F:3-hydroxy-2-methylbutyryl-CoA dehydrogenase activity"/>
    <property type="evidence" value="ECO:0007669"/>
    <property type="project" value="UniProtKB-EC"/>
</dbReference>
<evidence type="ECO:0000256" key="31">
    <source>
        <dbReference type="ARBA" id="ARBA00072938"/>
    </source>
</evidence>
<dbReference type="InterPro" id="IPR020904">
    <property type="entry name" value="Sc_DH/Rdtase_CS"/>
</dbReference>
<comment type="catalytic activity">
    <reaction evidence="24">
        <text>11-dehydrocorticosterone + NAD(+) = pregn-4-ene-3,11,20,21-tetraone + NADH + H(+)</text>
        <dbReference type="Rhea" id="RHEA:42020"/>
        <dbReference type="ChEBI" id="CHEBI:15378"/>
        <dbReference type="ChEBI" id="CHEBI:57540"/>
        <dbReference type="ChEBI" id="CHEBI:57945"/>
        <dbReference type="ChEBI" id="CHEBI:78600"/>
        <dbReference type="ChEBI" id="CHEBI:78601"/>
    </reaction>
    <physiologicalReaction direction="left-to-right" evidence="24">
        <dbReference type="Rhea" id="RHEA:42021"/>
    </physiologicalReaction>
</comment>
<gene>
    <name evidence="46" type="ORF">P4O66_022353</name>
</gene>
<dbReference type="EMBL" id="JAROKS010000008">
    <property type="protein sequence ID" value="KAK1801711.1"/>
    <property type="molecule type" value="Genomic_DNA"/>
</dbReference>
<comment type="catalytic activity">
    <reaction evidence="10">
        <text>a (3S)-3-hydroxyacyl-CoA + NAD(+) = a 3-oxoacyl-CoA + NADH + H(+)</text>
        <dbReference type="Rhea" id="RHEA:22432"/>
        <dbReference type="ChEBI" id="CHEBI:15378"/>
        <dbReference type="ChEBI" id="CHEBI:57318"/>
        <dbReference type="ChEBI" id="CHEBI:57540"/>
        <dbReference type="ChEBI" id="CHEBI:57945"/>
        <dbReference type="ChEBI" id="CHEBI:90726"/>
        <dbReference type="EC" id="1.1.1.35"/>
    </reaction>
    <physiologicalReaction direction="left-to-right" evidence="10">
        <dbReference type="Rhea" id="RHEA:22433"/>
    </physiologicalReaction>
    <physiologicalReaction direction="right-to-left" evidence="10">
        <dbReference type="Rhea" id="RHEA:22434"/>
    </physiologicalReaction>
</comment>
<comment type="catalytic activity">
    <reaction evidence="14">
        <text>17beta-hydroxy-5alpha-androstan-3-one + NAD(+) = 5alpha-androstan-3,17-dione + NADH + H(+)</text>
        <dbReference type="Rhea" id="RHEA:41992"/>
        <dbReference type="ChEBI" id="CHEBI:15378"/>
        <dbReference type="ChEBI" id="CHEBI:15994"/>
        <dbReference type="ChEBI" id="CHEBI:16330"/>
        <dbReference type="ChEBI" id="CHEBI:57540"/>
        <dbReference type="ChEBI" id="CHEBI:57945"/>
    </reaction>
    <physiologicalReaction direction="left-to-right" evidence="14">
        <dbReference type="Rhea" id="RHEA:41993"/>
    </physiologicalReaction>
</comment>
<reference evidence="46" key="1">
    <citation type="submission" date="2023-03" db="EMBL/GenBank/DDBJ databases">
        <title>Electrophorus voltai genome.</title>
        <authorList>
            <person name="Bian C."/>
        </authorList>
    </citation>
    <scope>NUCLEOTIDE SEQUENCE</scope>
    <source>
        <strain evidence="46">CB-2022</strain>
        <tissue evidence="46">Muscle</tissue>
    </source>
</reference>
<name>A0AAD8ZM79_9TELE</name>
<dbReference type="FunFam" id="3.40.50.720:FF:000215">
    <property type="entry name" value="3-hydroxyacyl-CoA dehydrogenase type-2"/>
    <property type="match status" value="1"/>
</dbReference>
<evidence type="ECO:0000256" key="11">
    <source>
        <dbReference type="ARBA" id="ARBA00050232"/>
    </source>
</evidence>
<dbReference type="PROSITE" id="PS00061">
    <property type="entry name" value="ADH_SHORT"/>
    <property type="match status" value="1"/>
</dbReference>
<evidence type="ECO:0000256" key="12">
    <source>
        <dbReference type="ARBA" id="ARBA00050285"/>
    </source>
</evidence>
<dbReference type="Gene3D" id="3.40.50.720">
    <property type="entry name" value="NAD(P)-binding Rossmann-like Domain"/>
    <property type="match status" value="1"/>
</dbReference>
<dbReference type="EC" id="1.1.1.62" evidence="7"/>
<comment type="catalytic activity">
    <reaction evidence="18">
        <text>(3S)-hydroxyhexadecanoyl-CoA + NAD(+) = 3-oxohexadecanoyl-CoA + NADH + H(+)</text>
        <dbReference type="Rhea" id="RHEA:31159"/>
        <dbReference type="ChEBI" id="CHEBI:15378"/>
        <dbReference type="ChEBI" id="CHEBI:57349"/>
        <dbReference type="ChEBI" id="CHEBI:57540"/>
        <dbReference type="ChEBI" id="CHEBI:57945"/>
        <dbReference type="ChEBI" id="CHEBI:62613"/>
    </reaction>
    <physiologicalReaction direction="left-to-right" evidence="18">
        <dbReference type="Rhea" id="RHEA:31160"/>
    </physiologicalReaction>
    <physiologicalReaction direction="right-to-left" evidence="18">
        <dbReference type="Rhea" id="RHEA:31161"/>
    </physiologicalReaction>
</comment>
<evidence type="ECO:0000256" key="3">
    <source>
        <dbReference type="ARBA" id="ARBA00006484"/>
    </source>
</evidence>
<evidence type="ECO:0000256" key="25">
    <source>
        <dbReference type="ARBA" id="ARBA00052683"/>
    </source>
</evidence>
<comment type="catalytic activity">
    <reaction evidence="21">
        <text>(2S,3S)-3-hydroxy-2-methylbutanoyl-CoA + NAD(+) = 2-methyl-3-oxobutanoyl-CoA + NADH + H(+)</text>
        <dbReference type="Rhea" id="RHEA:13281"/>
        <dbReference type="ChEBI" id="CHEBI:15378"/>
        <dbReference type="ChEBI" id="CHEBI:57312"/>
        <dbReference type="ChEBI" id="CHEBI:57335"/>
        <dbReference type="ChEBI" id="CHEBI:57540"/>
        <dbReference type="ChEBI" id="CHEBI:57945"/>
        <dbReference type="EC" id="1.1.1.178"/>
    </reaction>
    <physiologicalReaction direction="left-to-right" evidence="21">
        <dbReference type="Rhea" id="RHEA:13282"/>
    </physiologicalReaction>
</comment>
<evidence type="ECO:0000256" key="6">
    <source>
        <dbReference type="ARBA" id="ARBA00024071"/>
    </source>
</evidence>
<dbReference type="GO" id="GO:0008709">
    <property type="term" value="F:cholate 7-alpha-dehydrogenase (NAD+) activity"/>
    <property type="evidence" value="ECO:0007669"/>
    <property type="project" value="UniProtKB-EC"/>
</dbReference>
<comment type="catalytic activity">
    <reaction evidence="17">
        <text>(3S)-3-hydroxybutanoyl-CoA + NAD(+) = acetoacetyl-CoA + NADH + H(+)</text>
        <dbReference type="Rhea" id="RHEA:30799"/>
        <dbReference type="ChEBI" id="CHEBI:15378"/>
        <dbReference type="ChEBI" id="CHEBI:57286"/>
        <dbReference type="ChEBI" id="CHEBI:57316"/>
        <dbReference type="ChEBI" id="CHEBI:57540"/>
        <dbReference type="ChEBI" id="CHEBI:57945"/>
    </reaction>
    <physiologicalReaction direction="left-to-right" evidence="17">
        <dbReference type="Rhea" id="RHEA:30800"/>
    </physiologicalReaction>
    <physiologicalReaction direction="right-to-left" evidence="17">
        <dbReference type="Rhea" id="RHEA:30801"/>
    </physiologicalReaction>
</comment>
<sequence>MANIRSIKGMVGLVTGGASGLGRATVERLISQGASAVVLDLPSSDGHNLATTLGDRCAFAPADVTSESDVMSAVALAKEKFGRLDLAVNCAGIAVAFKTYNFKRDLPHSLEDFSRVITVNIAGTFNVIRLAAGEMGKNEPDADGHRGCVINTASVAAFDGQVGQAAYSASKGGIVGMTLPIARDLAPMGIRVVTIAPVGYVECALTMTYCCHGAGLFSTPLLAGLPEKVRSFLARQVPFPSRLGEPAEFAHLVTSIAENPMINGEVIRLDGAIRMQP</sequence>
<evidence type="ECO:0000256" key="29">
    <source>
        <dbReference type="ARBA" id="ARBA00066638"/>
    </source>
</evidence>
<comment type="subunit">
    <text evidence="27">Homotetramer. Component of mitochondrial ribonuclease P, a complex composed of TRMT10C/MRPP1, HSD17B10/MRPP2 and PRORP/MRPP3. Interacts with TRMT10C/MRPP1; forming the MRPP1-MRPP2 subcomplex of the mitochondrial ribonuclease P complex.</text>
</comment>
<comment type="similarity">
    <text evidence="3 44">Belongs to the short-chain dehydrogenases/reductases (SDR) family.</text>
</comment>
<evidence type="ECO:0000256" key="43">
    <source>
        <dbReference type="ARBA" id="ARBA00083663"/>
    </source>
</evidence>
<dbReference type="PRINTS" id="PR00081">
    <property type="entry name" value="GDHRDH"/>
</dbReference>
<dbReference type="InterPro" id="IPR057326">
    <property type="entry name" value="KR_dom"/>
</dbReference>
<evidence type="ECO:0000256" key="10">
    <source>
        <dbReference type="ARBA" id="ARBA00050141"/>
    </source>
</evidence>
<comment type="catalytic activity">
    <reaction evidence="12">
        <text>3alpha-hydroxy-5alpha-pregnan-20-one + NAD(+) = 5alpha-pregnane-3,20-dione + NADH + H(+)</text>
        <dbReference type="Rhea" id="RHEA:41980"/>
        <dbReference type="ChEBI" id="CHEBI:15378"/>
        <dbReference type="ChEBI" id="CHEBI:28952"/>
        <dbReference type="ChEBI" id="CHEBI:50169"/>
        <dbReference type="ChEBI" id="CHEBI:57540"/>
        <dbReference type="ChEBI" id="CHEBI:57945"/>
    </reaction>
    <physiologicalReaction direction="left-to-right" evidence="12">
        <dbReference type="Rhea" id="RHEA:41981"/>
    </physiologicalReaction>
</comment>
<dbReference type="EC" id="1.1.1.239" evidence="30"/>
<accession>A0AAD8ZM79</accession>
<feature type="domain" description="Ketoreductase" evidence="45">
    <location>
        <begin position="10"/>
        <end position="200"/>
    </location>
</feature>
<evidence type="ECO:0000256" key="8">
    <source>
        <dbReference type="ARBA" id="ARBA00037895"/>
    </source>
</evidence>
<evidence type="ECO:0000256" key="40">
    <source>
        <dbReference type="ARBA" id="ARBA00082399"/>
    </source>
</evidence>
<evidence type="ECO:0000256" key="17">
    <source>
        <dbReference type="ARBA" id="ARBA00051004"/>
    </source>
</evidence>
<evidence type="ECO:0000259" key="45">
    <source>
        <dbReference type="SMART" id="SM00822"/>
    </source>
</evidence>
<comment type="catalytic activity">
    <reaction evidence="22">
        <text>5alpha-pregnan-20beta-ol-3-one + NAD(+) = 5alpha-pregnane-3,20-dione + NADH + H(+)</text>
        <dbReference type="Rhea" id="RHEA:42008"/>
        <dbReference type="ChEBI" id="CHEBI:15378"/>
        <dbReference type="ChEBI" id="CHEBI:28952"/>
        <dbReference type="ChEBI" id="CHEBI:57540"/>
        <dbReference type="ChEBI" id="CHEBI:57945"/>
        <dbReference type="ChEBI" id="CHEBI:78594"/>
    </reaction>
    <physiologicalReaction direction="left-to-right" evidence="22">
        <dbReference type="Rhea" id="RHEA:42009"/>
    </physiologicalReaction>
</comment>
<dbReference type="EC" id="1.1.1.178" evidence="29"/>
<evidence type="ECO:0000256" key="42">
    <source>
        <dbReference type="ARBA" id="ARBA00083307"/>
    </source>
</evidence>
<evidence type="ECO:0000256" key="30">
    <source>
        <dbReference type="ARBA" id="ARBA00066822"/>
    </source>
</evidence>
<dbReference type="Proteomes" id="UP001239994">
    <property type="component" value="Unassembled WGS sequence"/>
</dbReference>
<dbReference type="CDD" id="cd05371">
    <property type="entry name" value="HSD10-like_SDR_c"/>
    <property type="match status" value="1"/>
</dbReference>
<evidence type="ECO:0000256" key="38">
    <source>
        <dbReference type="ARBA" id="ARBA00081236"/>
    </source>
</evidence>
<evidence type="ECO:0000256" key="16">
    <source>
        <dbReference type="ARBA" id="ARBA00050927"/>
    </source>
</evidence>
<evidence type="ECO:0000256" key="5">
    <source>
        <dbReference type="ARBA" id="ARBA00023002"/>
    </source>
</evidence>
<comment type="caution">
    <text evidence="46">The sequence shown here is derived from an EMBL/GenBank/DDBJ whole genome shotgun (WGS) entry which is preliminary data.</text>
</comment>
<dbReference type="GO" id="GO:0005739">
    <property type="term" value="C:mitochondrion"/>
    <property type="evidence" value="ECO:0007669"/>
    <property type="project" value="TreeGrafter"/>
</dbReference>
<comment type="pathway">
    <text evidence="2">Lipid metabolism; bile acid biosynthesis.</text>
</comment>
<evidence type="ECO:0000256" key="2">
    <source>
        <dbReference type="ARBA" id="ARBA00004860"/>
    </source>
</evidence>
<dbReference type="PRINTS" id="PR00080">
    <property type="entry name" value="SDRFAMILY"/>
</dbReference>
<evidence type="ECO:0000256" key="19">
    <source>
        <dbReference type="ARBA" id="ARBA00051637"/>
    </source>
</evidence>
<evidence type="ECO:0000256" key="21">
    <source>
        <dbReference type="ARBA" id="ARBA00051839"/>
    </source>
</evidence>
<evidence type="ECO:0000256" key="4">
    <source>
        <dbReference type="ARBA" id="ARBA00013000"/>
    </source>
</evidence>
<dbReference type="GO" id="GO:0008209">
    <property type="term" value="P:androgen metabolic process"/>
    <property type="evidence" value="ECO:0007669"/>
    <property type="project" value="TreeGrafter"/>
</dbReference>
<comment type="catalytic activity">
    <reaction evidence="26">
        <text>chenodeoxycholate + NAD(+) = 7-oxolithocholate + NADH + H(+)</text>
        <dbReference type="Rhea" id="RHEA:42036"/>
        <dbReference type="ChEBI" id="CHEBI:15378"/>
        <dbReference type="ChEBI" id="CHEBI:36234"/>
        <dbReference type="ChEBI" id="CHEBI:57540"/>
        <dbReference type="ChEBI" id="CHEBI:57945"/>
        <dbReference type="ChEBI" id="CHEBI:78605"/>
    </reaction>
    <physiologicalReaction direction="left-to-right" evidence="26">
        <dbReference type="Rhea" id="RHEA:42037"/>
    </physiologicalReaction>
</comment>
<evidence type="ECO:0000256" key="36">
    <source>
        <dbReference type="ARBA" id="ARBA00080198"/>
    </source>
</evidence>